<dbReference type="AlphaFoldDB" id="A0AAE1I8U3"/>
<keyword evidence="5" id="KW-0964">Secreted</keyword>
<feature type="domain" description="LysM" evidence="16">
    <location>
        <begin position="117"/>
        <end position="166"/>
    </location>
</feature>
<dbReference type="GO" id="GO:0006032">
    <property type="term" value="P:chitin catabolic process"/>
    <property type="evidence" value="ECO:0007669"/>
    <property type="project" value="UniProtKB-KW"/>
</dbReference>
<dbReference type="Gene3D" id="3.20.20.80">
    <property type="entry name" value="Glycosidases"/>
    <property type="match status" value="1"/>
</dbReference>
<keyword evidence="12" id="KW-0624">Polysaccharide degradation</keyword>
<name>A0AAE1I8U3_9HYPO</name>
<keyword evidence="10" id="KW-0119">Carbohydrate metabolism</keyword>
<evidence type="ECO:0000256" key="15">
    <source>
        <dbReference type="SAM" id="MobiDB-lite"/>
    </source>
</evidence>
<evidence type="ECO:0000259" key="17">
    <source>
        <dbReference type="PROSITE" id="PS51910"/>
    </source>
</evidence>
<proteinExistence type="inferred from homology"/>
<evidence type="ECO:0000313" key="18">
    <source>
        <dbReference type="EMBL" id="KAK4063449.1"/>
    </source>
</evidence>
<dbReference type="CDD" id="cd00035">
    <property type="entry name" value="ChtBD1"/>
    <property type="match status" value="1"/>
</dbReference>
<dbReference type="GO" id="GO:0008843">
    <property type="term" value="F:endochitinase activity"/>
    <property type="evidence" value="ECO:0007669"/>
    <property type="project" value="UniProtKB-EC"/>
</dbReference>
<evidence type="ECO:0000256" key="12">
    <source>
        <dbReference type="ARBA" id="ARBA00023326"/>
    </source>
</evidence>
<dbReference type="SMART" id="SM00636">
    <property type="entry name" value="Glyco_18"/>
    <property type="match status" value="1"/>
</dbReference>
<evidence type="ECO:0000256" key="5">
    <source>
        <dbReference type="ARBA" id="ARBA00022525"/>
    </source>
</evidence>
<dbReference type="PANTHER" id="PTHR47700:SF2">
    <property type="entry name" value="CHITINASE"/>
    <property type="match status" value="1"/>
</dbReference>
<dbReference type="SUPFAM" id="SSF54556">
    <property type="entry name" value="Chitinase insertion domain"/>
    <property type="match status" value="1"/>
</dbReference>
<dbReference type="CDD" id="cd02878">
    <property type="entry name" value="GH18_zymocin_alpha"/>
    <property type="match status" value="1"/>
</dbReference>
<gene>
    <name evidence="18" type="ORF">Triagg1_9469</name>
</gene>
<dbReference type="Gene3D" id="3.10.50.10">
    <property type="match status" value="1"/>
</dbReference>
<feature type="region of interest" description="Disordered" evidence="15">
    <location>
        <begin position="902"/>
        <end position="955"/>
    </location>
</feature>
<evidence type="ECO:0000256" key="10">
    <source>
        <dbReference type="ARBA" id="ARBA00023277"/>
    </source>
</evidence>
<dbReference type="PROSITE" id="PS51910">
    <property type="entry name" value="GH18_2"/>
    <property type="match status" value="1"/>
</dbReference>
<evidence type="ECO:0000256" key="3">
    <source>
        <dbReference type="ARBA" id="ARBA00008682"/>
    </source>
</evidence>
<comment type="catalytic activity">
    <reaction evidence="1">
        <text>Random endo-hydrolysis of N-acetyl-beta-D-glucosaminide (1-&gt;4)-beta-linkages in chitin and chitodextrins.</text>
        <dbReference type="EC" id="3.2.1.14"/>
    </reaction>
</comment>
<dbReference type="InterPro" id="IPR036779">
    <property type="entry name" value="LysM_dom_sf"/>
</dbReference>
<evidence type="ECO:0000256" key="7">
    <source>
        <dbReference type="ARBA" id="ARBA00022801"/>
    </source>
</evidence>
<dbReference type="InterPro" id="IPR053214">
    <property type="entry name" value="LysM12-like"/>
</dbReference>
<keyword evidence="9" id="KW-0843">Virulence</keyword>
<keyword evidence="19" id="KW-1185">Reference proteome</keyword>
<dbReference type="GO" id="GO:0008061">
    <property type="term" value="F:chitin binding"/>
    <property type="evidence" value="ECO:0007669"/>
    <property type="project" value="UniProtKB-KW"/>
</dbReference>
<dbReference type="InterPro" id="IPR017853">
    <property type="entry name" value="GH"/>
</dbReference>
<dbReference type="Gene3D" id="3.30.60.10">
    <property type="entry name" value="Endochitinase-like"/>
    <property type="match status" value="1"/>
</dbReference>
<dbReference type="Proteomes" id="UP001273209">
    <property type="component" value="Unassembled WGS sequence"/>
</dbReference>
<dbReference type="SUPFAM" id="SSF51445">
    <property type="entry name" value="(Trans)glycosidases"/>
    <property type="match status" value="1"/>
</dbReference>
<keyword evidence="7 14" id="KW-0378">Hydrolase</keyword>
<sequence length="1215" mass="131441">MIPSLMKGDLVDVGNLADVKVLDIGGSNSTLNGAKNSSLASRAASWIYNRDEHTDSTLDKRVTCRYKQINFGDSCAALAARCGISPADFSTFNPSTNLCSSLKPGGYPQPNPDGTCAPHVIVNGDSCDDLAKKNNITTADVEKFNQGKTWAWTACKDMLVGYNMCLSTGRAPLPPPQAGAACGPLVAGTKLPADNTTSIAELNPCPLKACCSNWGFCGIFPAHCDIHAPPGGGPGTKEKGFQNTCVSNCGNKIKSNSGPPPRFQRIGYYEAFGLDRDCLWLEAKNANTDGTYRHIHWGFATIDSATWKLKINDTKGQWADFKKLPNVKKIVSIGGWAYSTEAATYNIIRQAITTNKNAFTTNIAQFVKDEGIDGIDIDWEYPGAPDILVNGRPIGQKSDGADYLSFLTLLKQKLGSGKSVSIVAPASYWYLKAFPIDRISAVIDYIVYMTYDLHGQWDYGNTNAFDMCPSGKCIRSHVNITETRNSLAMLTKAGVPNNKIFVGEASYGRASHMAVDGCWGPMCDFTGTRLQSDARPGRCTKAPGYLAYAEINELIKNGHSDQAFRDAGSDSNVMLYKGDYVSYMSTALKETRRTEWKGLNFAGTIDWAVDLQSFTADDMNHPPVIPKPGAIGCVSGTDKTINSGDICEFACGHGFCQESLCVCSTKGEVDKLPTASKIDVMAWDPADVDLNRLCKFSCKYGYCPQDVCTGVPKADDAEIEEDAGAYHYNYTDARWDVSVNSCKRVCQAALDDAEKEGRTSNYGCIGNFPTDRDIPWTRPPGKDYDMAPGQCFCDSVLVNEIAEFVLDALPIVAQIGCYLLMSTLKLVLDVGLDLIPEVGKPLDAGLDMAITATEMVKYIYPQDEDPAGAFEWWLSPCGGSGLVPDDIKQIFDTLSQVAGGVSSFKPPKNIPKGSGKKGDDGNPTDRGKPRPNTGGSGKGTPTKQTQRLGQGKNTLRIQSCVGDKTKTTEIVVTSLDYAANAKPTQVAKHCDAAWSQACYHYSSAIQVNRQWATLTCPQEAAATKHRLDARATSVWSSQHAGEGWQDRDAAGRTWQNCDRDEYPPAYLLGETDPAYINSGSNSKGQLVRYVPNTQNPKAGQMWKGTCFGTPVRALSDKVLMDSVAKAPQSKKQNIQKVNFEQTMAEIGVDTRPEFTISSWGPPSSSDAGLSANPCWPKGIAAADPGFALLTYDPYYGGRAPAYDYKAKYVKGSNGS</sequence>
<comment type="similarity">
    <text evidence="13">Belongs to the secreted LysM effector family.</text>
</comment>
<dbReference type="Pfam" id="PF00187">
    <property type="entry name" value="Chitin_bind_1"/>
    <property type="match status" value="1"/>
</dbReference>
<dbReference type="GeneID" id="87924334"/>
<organism evidence="18 19">
    <name type="scientific">Trichoderma aggressivum f. europaeum</name>
    <dbReference type="NCBI Taxonomy" id="173218"/>
    <lineage>
        <taxon>Eukaryota</taxon>
        <taxon>Fungi</taxon>
        <taxon>Dikarya</taxon>
        <taxon>Ascomycota</taxon>
        <taxon>Pezizomycotina</taxon>
        <taxon>Sordariomycetes</taxon>
        <taxon>Hypocreomycetidae</taxon>
        <taxon>Hypocreales</taxon>
        <taxon>Hypocreaceae</taxon>
        <taxon>Trichoderma</taxon>
    </lineage>
</organism>
<evidence type="ECO:0000256" key="14">
    <source>
        <dbReference type="RuleBase" id="RU000489"/>
    </source>
</evidence>
<evidence type="ECO:0000256" key="6">
    <source>
        <dbReference type="ARBA" id="ARBA00022669"/>
    </source>
</evidence>
<dbReference type="InterPro" id="IPR018392">
    <property type="entry name" value="LysM"/>
</dbReference>
<protein>
    <recommendedName>
        <fullName evidence="4">chitinase</fullName>
        <ecNumber evidence="4">3.2.1.14</ecNumber>
    </recommendedName>
</protein>
<evidence type="ECO:0000256" key="11">
    <source>
        <dbReference type="ARBA" id="ARBA00023295"/>
    </source>
</evidence>
<feature type="compositionally biased region" description="Basic and acidic residues" evidence="15">
    <location>
        <begin position="916"/>
        <end position="928"/>
    </location>
</feature>
<comment type="similarity">
    <text evidence="3">Belongs to the glycosyl hydrolase 18 family. Chitinase class V subfamily.</text>
</comment>
<keyword evidence="6" id="KW-0147">Chitin-binding</keyword>
<dbReference type="Pfam" id="PF00704">
    <property type="entry name" value="Glyco_hydro_18"/>
    <property type="match status" value="1"/>
</dbReference>
<feature type="domain" description="GH18" evidence="17">
    <location>
        <begin position="263"/>
        <end position="622"/>
    </location>
</feature>
<evidence type="ECO:0000256" key="2">
    <source>
        <dbReference type="ARBA" id="ARBA00004613"/>
    </source>
</evidence>
<dbReference type="EC" id="3.2.1.14" evidence="4"/>
<dbReference type="EMBL" id="JAWRVG010000053">
    <property type="protein sequence ID" value="KAK4063449.1"/>
    <property type="molecule type" value="Genomic_DNA"/>
</dbReference>
<evidence type="ECO:0000256" key="13">
    <source>
        <dbReference type="ARBA" id="ARBA00044955"/>
    </source>
</evidence>
<dbReference type="SUPFAM" id="SSF57016">
    <property type="entry name" value="Plant lectins/antimicrobial peptides"/>
    <property type="match status" value="1"/>
</dbReference>
<keyword evidence="8" id="KW-0146">Chitin degradation</keyword>
<dbReference type="InterPro" id="IPR001223">
    <property type="entry name" value="Glyco_hydro18_cat"/>
</dbReference>
<dbReference type="PANTHER" id="PTHR47700">
    <property type="entry name" value="V CHITINASE, PUTATIVE (AFU_ORTHOLOGUE AFUA_6G13720)-RELATED"/>
    <property type="match status" value="1"/>
</dbReference>
<reference evidence="18" key="1">
    <citation type="submission" date="2023-11" db="EMBL/GenBank/DDBJ databases">
        <title>The genome sequences of three competitors of mushroom-forming fungi.</title>
        <authorList>
            <person name="Beijen E."/>
            <person name="Ohm R.A."/>
        </authorList>
    </citation>
    <scope>NUCLEOTIDE SEQUENCE</scope>
    <source>
        <strain evidence="18">CBS 100526</strain>
    </source>
</reference>
<dbReference type="Pfam" id="PF01476">
    <property type="entry name" value="LysM"/>
    <property type="match status" value="1"/>
</dbReference>
<comment type="subcellular location">
    <subcellularLocation>
        <location evidence="2">Secreted</location>
    </subcellularLocation>
</comment>
<dbReference type="InterPro" id="IPR029070">
    <property type="entry name" value="Chitinase_insertion_sf"/>
</dbReference>
<comment type="caution">
    <text evidence="18">The sequence shown here is derived from an EMBL/GenBank/DDBJ whole genome shotgun (WGS) entry which is preliminary data.</text>
</comment>
<dbReference type="InterPro" id="IPR001002">
    <property type="entry name" value="Chitin-bd_1"/>
</dbReference>
<dbReference type="RefSeq" id="XP_062751630.1">
    <property type="nucleotide sequence ID" value="XM_062904430.1"/>
</dbReference>
<dbReference type="PROSITE" id="PS01095">
    <property type="entry name" value="GH18_1"/>
    <property type="match status" value="1"/>
</dbReference>
<dbReference type="SMART" id="SM00270">
    <property type="entry name" value="ChtBD1"/>
    <property type="match status" value="1"/>
</dbReference>
<dbReference type="InterPro" id="IPR036861">
    <property type="entry name" value="Endochitinase-like_sf"/>
</dbReference>
<evidence type="ECO:0000256" key="1">
    <source>
        <dbReference type="ARBA" id="ARBA00000822"/>
    </source>
</evidence>
<keyword evidence="11 14" id="KW-0326">Glycosidase</keyword>
<dbReference type="InterPro" id="IPR001579">
    <property type="entry name" value="Glyco_hydro_18_chit_AS"/>
</dbReference>
<dbReference type="Gene3D" id="3.10.350.10">
    <property type="entry name" value="LysM domain"/>
    <property type="match status" value="2"/>
</dbReference>
<dbReference type="GO" id="GO:0000272">
    <property type="term" value="P:polysaccharide catabolic process"/>
    <property type="evidence" value="ECO:0007669"/>
    <property type="project" value="UniProtKB-KW"/>
</dbReference>
<dbReference type="InterPro" id="IPR011583">
    <property type="entry name" value="Chitinase_II/V-like_cat"/>
</dbReference>
<evidence type="ECO:0000256" key="8">
    <source>
        <dbReference type="ARBA" id="ARBA00023024"/>
    </source>
</evidence>
<evidence type="ECO:0000313" key="19">
    <source>
        <dbReference type="Proteomes" id="UP001273209"/>
    </source>
</evidence>
<accession>A0AAE1I8U3</accession>
<dbReference type="GO" id="GO:0005576">
    <property type="term" value="C:extracellular region"/>
    <property type="evidence" value="ECO:0007669"/>
    <property type="project" value="UniProtKB-SubCell"/>
</dbReference>
<feature type="compositionally biased region" description="Polar residues" evidence="15">
    <location>
        <begin position="939"/>
        <end position="955"/>
    </location>
</feature>
<evidence type="ECO:0000256" key="4">
    <source>
        <dbReference type="ARBA" id="ARBA00012729"/>
    </source>
</evidence>
<evidence type="ECO:0000256" key="9">
    <source>
        <dbReference type="ARBA" id="ARBA00023026"/>
    </source>
</evidence>
<dbReference type="PROSITE" id="PS51782">
    <property type="entry name" value="LYSM"/>
    <property type="match status" value="1"/>
</dbReference>
<evidence type="ECO:0000259" key="16">
    <source>
        <dbReference type="PROSITE" id="PS51782"/>
    </source>
</evidence>